<dbReference type="InterPro" id="IPR000182">
    <property type="entry name" value="GNAT_dom"/>
</dbReference>
<evidence type="ECO:0000256" key="2">
    <source>
        <dbReference type="ARBA" id="ARBA00023315"/>
    </source>
</evidence>
<dbReference type="InterPro" id="IPR016181">
    <property type="entry name" value="Acyl_CoA_acyltransferase"/>
</dbReference>
<dbReference type="RefSeq" id="WP_056137040.1">
    <property type="nucleotide sequence ID" value="NZ_JACBYE010000044.1"/>
</dbReference>
<dbReference type="Proteomes" id="UP000561011">
    <property type="component" value="Unassembled WGS sequence"/>
</dbReference>
<evidence type="ECO:0000313" key="4">
    <source>
        <dbReference type="EMBL" id="NYS94795.1"/>
    </source>
</evidence>
<dbReference type="EMBL" id="JACBYE010000044">
    <property type="protein sequence ID" value="NYS94795.1"/>
    <property type="molecule type" value="Genomic_DNA"/>
</dbReference>
<name>A0A853EW24_9MICO</name>
<dbReference type="PANTHER" id="PTHR43626:SF4">
    <property type="entry name" value="GCN5-RELATED N-ACETYLTRANSFERASE 2, CHLOROPLASTIC"/>
    <property type="match status" value="1"/>
</dbReference>
<dbReference type="PANTHER" id="PTHR43626">
    <property type="entry name" value="ACYL-COA N-ACYLTRANSFERASE"/>
    <property type="match status" value="1"/>
</dbReference>
<sequence length="149" mass="15972">MTSLTLAELTPENLPAAVGLRVAPGQEVFVASVLESVAEAYVNPSAWPRVVVRDGTVVGFVMASFDPEHEVEEFRAGIWRLLVDASAQGTGVGRFAVEQVVAEARRRGTSRITVLWERGEGGPEGFYLRLGFVPTGVELFGQTVGALDV</sequence>
<keyword evidence="1 4" id="KW-0808">Transferase</keyword>
<keyword evidence="2" id="KW-0012">Acyltransferase</keyword>
<dbReference type="AlphaFoldDB" id="A0A853EW24"/>
<dbReference type="PROSITE" id="PS51186">
    <property type="entry name" value="GNAT"/>
    <property type="match status" value="1"/>
</dbReference>
<reference evidence="4 5" key="1">
    <citation type="submission" date="2020-07" db="EMBL/GenBank/DDBJ databases">
        <title>MOT database genomes.</title>
        <authorList>
            <person name="Joseph S."/>
            <person name="Aduse-Opoku J."/>
            <person name="Hashim A."/>
            <person name="Wade W."/>
            <person name="Curtis M."/>
        </authorList>
    </citation>
    <scope>NUCLEOTIDE SEQUENCE [LARGE SCALE GENOMIC DNA]</scope>
    <source>
        <strain evidence="4 5">DSM 100099</strain>
    </source>
</reference>
<evidence type="ECO:0000256" key="1">
    <source>
        <dbReference type="ARBA" id="ARBA00022679"/>
    </source>
</evidence>
<dbReference type="CDD" id="cd04301">
    <property type="entry name" value="NAT_SF"/>
    <property type="match status" value="1"/>
</dbReference>
<dbReference type="Gene3D" id="1.10.287.900">
    <property type="entry name" value="The crystal structure of the spermine/spermidine acetyltransferase from enterococcus faecali"/>
    <property type="match status" value="1"/>
</dbReference>
<keyword evidence="5" id="KW-1185">Reference proteome</keyword>
<protein>
    <submittedName>
        <fullName evidence="4">GNAT family N-acetyltransferase</fullName>
    </submittedName>
</protein>
<dbReference type="InterPro" id="IPR027455">
    <property type="entry name" value="Sper_AcTfrase_N"/>
</dbReference>
<accession>A0A853EW24</accession>
<feature type="domain" description="N-acetyltransferase" evidence="3">
    <location>
        <begin position="4"/>
        <end position="149"/>
    </location>
</feature>
<comment type="caution">
    <text evidence="4">The sequence shown here is derived from an EMBL/GenBank/DDBJ whole genome shotgun (WGS) entry which is preliminary data.</text>
</comment>
<dbReference type="GO" id="GO:0008080">
    <property type="term" value="F:N-acetyltransferase activity"/>
    <property type="evidence" value="ECO:0007669"/>
    <property type="project" value="InterPro"/>
</dbReference>
<proteinExistence type="predicted"/>
<dbReference type="GO" id="GO:0005737">
    <property type="term" value="C:cytoplasm"/>
    <property type="evidence" value="ECO:0007669"/>
    <property type="project" value="TreeGrafter"/>
</dbReference>
<dbReference type="Pfam" id="PF00583">
    <property type="entry name" value="Acetyltransf_1"/>
    <property type="match status" value="1"/>
</dbReference>
<organism evidence="4 5">
    <name type="scientific">Sanguibacter inulinus</name>
    <dbReference type="NCBI Taxonomy" id="60922"/>
    <lineage>
        <taxon>Bacteria</taxon>
        <taxon>Bacillati</taxon>
        <taxon>Actinomycetota</taxon>
        <taxon>Actinomycetes</taxon>
        <taxon>Micrococcales</taxon>
        <taxon>Sanguibacteraceae</taxon>
        <taxon>Sanguibacter</taxon>
    </lineage>
</organism>
<dbReference type="SUPFAM" id="SSF55729">
    <property type="entry name" value="Acyl-CoA N-acyltransferases (Nat)"/>
    <property type="match status" value="1"/>
</dbReference>
<dbReference type="Gene3D" id="3.40.630.30">
    <property type="match status" value="1"/>
</dbReference>
<evidence type="ECO:0000313" key="5">
    <source>
        <dbReference type="Proteomes" id="UP000561011"/>
    </source>
</evidence>
<dbReference type="InterPro" id="IPR045039">
    <property type="entry name" value="NSI-like"/>
</dbReference>
<gene>
    <name evidence="4" type="ORF">HZZ10_14850</name>
</gene>
<evidence type="ECO:0000259" key="3">
    <source>
        <dbReference type="PROSITE" id="PS51186"/>
    </source>
</evidence>